<protein>
    <submittedName>
        <fullName evidence="2">Uncharacterized protein</fullName>
    </submittedName>
</protein>
<evidence type="ECO:0000256" key="1">
    <source>
        <dbReference type="SAM" id="Phobius"/>
    </source>
</evidence>
<sequence>MCVSHGSPGQAPNLSMAAVIHLCFIWHYNLSSIVMVFLLQSAVSFRLLALNIGCRFQGIGFLRECKSQSWRFWIPYI</sequence>
<keyword evidence="1" id="KW-0812">Transmembrane</keyword>
<keyword evidence="1" id="KW-1133">Transmembrane helix</keyword>
<feature type="transmembrane region" description="Helical" evidence="1">
    <location>
        <begin position="14"/>
        <end position="39"/>
    </location>
</feature>
<reference evidence="2 3" key="1">
    <citation type="journal article" date="2021" name="Commun. Biol.">
        <title>The genome of Shorea leprosula (Dipterocarpaceae) highlights the ecological relevance of drought in aseasonal tropical rainforests.</title>
        <authorList>
            <person name="Ng K.K.S."/>
            <person name="Kobayashi M.J."/>
            <person name="Fawcett J.A."/>
            <person name="Hatakeyama M."/>
            <person name="Paape T."/>
            <person name="Ng C.H."/>
            <person name="Ang C.C."/>
            <person name="Tnah L.H."/>
            <person name="Lee C.T."/>
            <person name="Nishiyama T."/>
            <person name="Sese J."/>
            <person name="O'Brien M.J."/>
            <person name="Copetti D."/>
            <person name="Mohd Noor M.I."/>
            <person name="Ong R.C."/>
            <person name="Putra M."/>
            <person name="Sireger I.Z."/>
            <person name="Indrioko S."/>
            <person name="Kosugi Y."/>
            <person name="Izuno A."/>
            <person name="Isagi Y."/>
            <person name="Lee S.L."/>
            <person name="Shimizu K.K."/>
        </authorList>
    </citation>
    <scope>NUCLEOTIDE SEQUENCE [LARGE SCALE GENOMIC DNA]</scope>
    <source>
        <strain evidence="2">214</strain>
    </source>
</reference>
<evidence type="ECO:0000313" key="2">
    <source>
        <dbReference type="EMBL" id="GKV28185.1"/>
    </source>
</evidence>
<dbReference type="AlphaFoldDB" id="A0AAV5KU85"/>
<dbReference type="EMBL" id="BPVZ01000078">
    <property type="protein sequence ID" value="GKV28185.1"/>
    <property type="molecule type" value="Genomic_DNA"/>
</dbReference>
<organism evidence="2 3">
    <name type="scientific">Rubroshorea leprosula</name>
    <dbReference type="NCBI Taxonomy" id="152421"/>
    <lineage>
        <taxon>Eukaryota</taxon>
        <taxon>Viridiplantae</taxon>
        <taxon>Streptophyta</taxon>
        <taxon>Embryophyta</taxon>
        <taxon>Tracheophyta</taxon>
        <taxon>Spermatophyta</taxon>
        <taxon>Magnoliopsida</taxon>
        <taxon>eudicotyledons</taxon>
        <taxon>Gunneridae</taxon>
        <taxon>Pentapetalae</taxon>
        <taxon>rosids</taxon>
        <taxon>malvids</taxon>
        <taxon>Malvales</taxon>
        <taxon>Dipterocarpaceae</taxon>
        <taxon>Rubroshorea</taxon>
    </lineage>
</organism>
<accession>A0AAV5KU85</accession>
<comment type="caution">
    <text evidence="2">The sequence shown here is derived from an EMBL/GenBank/DDBJ whole genome shotgun (WGS) entry which is preliminary data.</text>
</comment>
<gene>
    <name evidence="2" type="ORF">SLEP1_g37269</name>
</gene>
<keyword evidence="3" id="KW-1185">Reference proteome</keyword>
<proteinExistence type="predicted"/>
<name>A0AAV5KU85_9ROSI</name>
<dbReference type="Proteomes" id="UP001054252">
    <property type="component" value="Unassembled WGS sequence"/>
</dbReference>
<keyword evidence="1" id="KW-0472">Membrane</keyword>
<evidence type="ECO:0000313" key="3">
    <source>
        <dbReference type="Proteomes" id="UP001054252"/>
    </source>
</evidence>